<accession>A0A7G8TBI1</accession>
<dbReference type="KEGG" id="cfem:HCR03_01205"/>
<dbReference type="PANTHER" id="PTHR34978:SF3">
    <property type="entry name" value="SLR0241 PROTEIN"/>
    <property type="match status" value="1"/>
</dbReference>
<dbReference type="RefSeq" id="WP_187036311.1">
    <property type="nucleotide sequence ID" value="NZ_CP060286.1"/>
</dbReference>
<proteinExistence type="predicted"/>
<evidence type="ECO:0000313" key="4">
    <source>
        <dbReference type="Proteomes" id="UP000515909"/>
    </source>
</evidence>
<dbReference type="PANTHER" id="PTHR34978">
    <property type="entry name" value="POSSIBLE SENSOR-TRANSDUCER PROTEIN BLAR"/>
    <property type="match status" value="1"/>
</dbReference>
<dbReference type="CDD" id="cd07341">
    <property type="entry name" value="M56_BlaR1_MecR1_like"/>
    <property type="match status" value="1"/>
</dbReference>
<dbReference type="InterPro" id="IPR008756">
    <property type="entry name" value="Peptidase_M56"/>
</dbReference>
<dbReference type="InterPro" id="IPR052173">
    <property type="entry name" value="Beta-lactam_resp_regulator"/>
</dbReference>
<keyword evidence="1" id="KW-0812">Transmembrane</keyword>
<dbReference type="Pfam" id="PF05569">
    <property type="entry name" value="Peptidase_M56"/>
    <property type="match status" value="1"/>
</dbReference>
<organism evidence="3 4">
    <name type="scientific">Caproicibacter fermentans</name>
    <dbReference type="NCBI Taxonomy" id="2576756"/>
    <lineage>
        <taxon>Bacteria</taxon>
        <taxon>Bacillati</taxon>
        <taxon>Bacillota</taxon>
        <taxon>Clostridia</taxon>
        <taxon>Eubacteriales</taxon>
        <taxon>Acutalibacteraceae</taxon>
        <taxon>Caproicibacter</taxon>
    </lineage>
</organism>
<feature type="transmembrane region" description="Helical" evidence="1">
    <location>
        <begin position="297"/>
        <end position="317"/>
    </location>
</feature>
<dbReference type="AlphaFoldDB" id="A0A7G8TBI1"/>
<feature type="transmembrane region" description="Helical" evidence="1">
    <location>
        <begin position="32"/>
        <end position="50"/>
    </location>
</feature>
<feature type="domain" description="Peptidase M56" evidence="2">
    <location>
        <begin position="2"/>
        <end position="287"/>
    </location>
</feature>
<feature type="transmembrane region" description="Helical" evidence="1">
    <location>
        <begin position="6"/>
        <end position="25"/>
    </location>
</feature>
<evidence type="ECO:0000259" key="2">
    <source>
        <dbReference type="Pfam" id="PF05569"/>
    </source>
</evidence>
<reference evidence="3 4" key="1">
    <citation type="submission" date="2020-08" db="EMBL/GenBank/DDBJ databases">
        <title>The isolate Caproiciproducens sp. 7D4C2 produces n-caproate at mildly acidic conditions from hexoses: genome and rBOX comparison with related strains and chain-elongating bacteria.</title>
        <authorList>
            <person name="Esquivel-Elizondo S."/>
            <person name="Bagci C."/>
            <person name="Temovska M."/>
            <person name="Jeon B.S."/>
            <person name="Bessarab I."/>
            <person name="Williams R.B.H."/>
            <person name="Huson D.H."/>
            <person name="Angenent L.T."/>
        </authorList>
    </citation>
    <scope>NUCLEOTIDE SEQUENCE [LARGE SCALE GENOMIC DNA]</scope>
    <source>
        <strain evidence="3 4">7D4C2</strain>
    </source>
</reference>
<dbReference type="EMBL" id="CP060286">
    <property type="protein sequence ID" value="QNK40972.1"/>
    <property type="molecule type" value="Genomic_DNA"/>
</dbReference>
<keyword evidence="1" id="KW-0472">Membrane</keyword>
<gene>
    <name evidence="3" type="ORF">HCR03_01205</name>
</gene>
<dbReference type="Proteomes" id="UP000515909">
    <property type="component" value="Chromosome"/>
</dbReference>
<name>A0A7G8TBI1_9FIRM</name>
<feature type="transmembrane region" description="Helical" evidence="1">
    <location>
        <begin position="101"/>
        <end position="121"/>
    </location>
</feature>
<evidence type="ECO:0000256" key="1">
    <source>
        <dbReference type="SAM" id="Phobius"/>
    </source>
</evidence>
<evidence type="ECO:0000313" key="3">
    <source>
        <dbReference type="EMBL" id="QNK40972.1"/>
    </source>
</evidence>
<sequence length="416" mass="47710">MNLLEMSLPASILILVIVVIRALLLHSLPKKTFLALWGMALCRLLIPFSLPPRFSVFTVADMLRIDSFEKGGPLTGITVIANHAVFTGNTSALPETVYKNISPILVIWLIGLIVCALFFLITHLRCRKEYQTALPVDNAFVKCWKRDHPTRRNVQIRQSDKIVSPLTYGIFRPVILFPKRTDWTDETPLRYILMHEFVHIRCLDILIKLLFAISLCIHWFNPFVWLMYVLANRDIELSCDETVVRTFGETTKSAYALTLIGLEEKKSHLTPLVNNFGKNAIEERIVSIMKFKRTSSFCIVGAICLVIGVTTVFAASFQNNNHNMNLPEKFNSQYIIELSQGHHTGDLDPQNVFLTYLSEKKYKLEDFKLQQDEDMKRTYVCPAGNVEIQLTAYDVKTSNGDIVRVWDARQFSYHEF</sequence>
<protein>
    <submittedName>
        <fullName evidence="3">M56 family metallopeptidase</fullName>
    </submittedName>
</protein>
<keyword evidence="1" id="KW-1133">Transmembrane helix</keyword>